<dbReference type="Proteomes" id="UP000238348">
    <property type="component" value="Chromosome"/>
</dbReference>
<reference evidence="2 3" key="1">
    <citation type="submission" date="2015-09" db="EMBL/GenBank/DDBJ databases">
        <title>Sorangium comparison.</title>
        <authorList>
            <person name="Zaburannyi N."/>
            <person name="Bunk B."/>
            <person name="Overmann J."/>
            <person name="Mueller R."/>
        </authorList>
    </citation>
    <scope>NUCLEOTIDE SEQUENCE [LARGE SCALE GENOMIC DNA]</scope>
    <source>
        <strain evidence="2 3">So ce26</strain>
    </source>
</reference>
<gene>
    <name evidence="2" type="ORF">SOCE26_059950</name>
</gene>
<evidence type="ECO:0000256" key="1">
    <source>
        <dbReference type="SAM" id="MobiDB-lite"/>
    </source>
</evidence>
<sequence length="262" mass="28008">MIKSITPPRKPSPKRPAAPPRAAAAFNRIAPELAELSAAALAPIAIDLPRAVALVLGVLPGLAALRPAIVKQLPEHKVALLDKLELYALAAWYAHLLALPESSSGHEVKPLLDEAIALRASLLADADDLARRGLLDPDAVDDIRAGEGHVDTANDLVALSALFNHNWPEIAGRTEATEDEVKRAGELGPKLLAALGVRQQHGPDPGSDAVAADRRARAVALFVRAYEQTRRAVTYLRWDEGDAELIAPSLQKKERNGRPASE</sequence>
<dbReference type="EMBL" id="CP012673">
    <property type="protein sequence ID" value="AUX44531.1"/>
    <property type="molecule type" value="Genomic_DNA"/>
</dbReference>
<protein>
    <submittedName>
        <fullName evidence="2">Uncharacterized protein</fullName>
    </submittedName>
</protein>
<proteinExistence type="predicted"/>
<dbReference type="RefSeq" id="WP_104983045.1">
    <property type="nucleotide sequence ID" value="NZ_CP012673.1"/>
</dbReference>
<evidence type="ECO:0000313" key="3">
    <source>
        <dbReference type="Proteomes" id="UP000238348"/>
    </source>
</evidence>
<organism evidence="2 3">
    <name type="scientific">Sorangium cellulosum</name>
    <name type="common">Polyangium cellulosum</name>
    <dbReference type="NCBI Taxonomy" id="56"/>
    <lineage>
        <taxon>Bacteria</taxon>
        <taxon>Pseudomonadati</taxon>
        <taxon>Myxococcota</taxon>
        <taxon>Polyangia</taxon>
        <taxon>Polyangiales</taxon>
        <taxon>Polyangiaceae</taxon>
        <taxon>Sorangium</taxon>
    </lineage>
</organism>
<name>A0A2L0EYY6_SORCE</name>
<evidence type="ECO:0000313" key="2">
    <source>
        <dbReference type="EMBL" id="AUX44531.1"/>
    </source>
</evidence>
<dbReference type="AlphaFoldDB" id="A0A2L0EYY6"/>
<feature type="compositionally biased region" description="Pro residues" evidence="1">
    <location>
        <begin position="8"/>
        <end position="19"/>
    </location>
</feature>
<feature type="region of interest" description="Disordered" evidence="1">
    <location>
        <begin position="1"/>
        <end position="20"/>
    </location>
</feature>
<dbReference type="OrthoDB" id="5512622at2"/>
<accession>A0A2L0EYY6</accession>